<accession>A0A650DE29</accession>
<dbReference type="EMBL" id="MG744346">
    <property type="protein sequence ID" value="QBI37894.1"/>
    <property type="molecule type" value="Genomic_DNA"/>
</dbReference>
<protein>
    <submittedName>
        <fullName evidence="2">Ymf61</fullName>
    </submittedName>
</protein>
<geneLocation type="mitochondrion" evidence="2"/>
<organism evidence="2">
    <name type="scientific">Tetrahymena rostrata</name>
    <dbReference type="NCBI Taxonomy" id="5909"/>
    <lineage>
        <taxon>Eukaryota</taxon>
        <taxon>Sar</taxon>
        <taxon>Alveolata</taxon>
        <taxon>Ciliophora</taxon>
        <taxon>Intramacronucleata</taxon>
        <taxon>Oligohymenophorea</taxon>
        <taxon>Hymenostomatida</taxon>
        <taxon>Tetrahymenina</taxon>
        <taxon>Tetrahymenidae</taxon>
        <taxon>Tetrahymena</taxon>
    </lineage>
</organism>
<dbReference type="AlphaFoldDB" id="A0A650DE29"/>
<proteinExistence type="predicted"/>
<sequence>MIKKKFNEKNDSFLHESFFWSQSLDIMLKIKIEKILYTSSYIGSNIAEPISGFLSTFRLLVNNNFEETLNTTWYKLFYINNVFIKQIMNKNNKSAYENPNILVLSLKSRQLRITLQSTNKTIYNISVGRILSSLKIFEKAKKKSNKGERLFLEYLNNFLQENIEKFGKQKTTIFKINHFKKYFPMEEQIYKICNKYLIIFYNIIEMRIPNNFFKYKKIRSIKRRLKKRIIKNENALNNF</sequence>
<reference evidence="1" key="1">
    <citation type="submission" date="2018-01" db="EMBL/GenBank/DDBJ databases">
        <title>Mitochondrial genome sequences of Tetrahymena rostrata.</title>
        <authorList>
            <person name="Billman-Jacobe H."/>
            <person name="Young N."/>
        </authorList>
    </citation>
    <scope>NUCLEOTIDE SEQUENCE</scope>
    <source>
        <strain evidence="1">TRAUS</strain>
    </source>
</reference>
<gene>
    <name evidence="2" type="primary">ymf61</name>
</gene>
<name>A0A650DE29_TETRO</name>
<evidence type="ECO:0000313" key="1">
    <source>
        <dbReference type="EMBL" id="QBI37894.1"/>
    </source>
</evidence>
<dbReference type="EMBL" id="MN025427">
    <property type="protein sequence ID" value="QGS65272.1"/>
    <property type="molecule type" value="Genomic_DNA"/>
</dbReference>
<keyword evidence="2" id="KW-0496">Mitochondrion</keyword>
<reference evidence="2" key="2">
    <citation type="submission" date="2019-06" db="EMBL/GenBank/DDBJ databases">
        <title>Mitochondrial genome of Tetrahymena rostrata TRAUS.</title>
        <authorList>
            <person name="Watt A.E."/>
            <person name="Billman-Jacobe H."/>
            <person name="Young N.D."/>
        </authorList>
    </citation>
    <scope>NUCLEOTIDE SEQUENCE</scope>
    <source>
        <strain evidence="2">TRAUS</strain>
    </source>
</reference>
<evidence type="ECO:0000313" key="2">
    <source>
        <dbReference type="EMBL" id="QGS65272.1"/>
    </source>
</evidence>